<gene>
    <name evidence="1" type="ORF">M9H77_03816</name>
</gene>
<accession>A0ACC0CCU4</accession>
<comment type="caution">
    <text evidence="1">The sequence shown here is derived from an EMBL/GenBank/DDBJ whole genome shotgun (WGS) entry which is preliminary data.</text>
</comment>
<sequence>MRMNLIFQILFLKVALGAHTLLAPRARNLIGIVNYKILAQRTQDFWKFKWGCEIVDLEEGYLMARFYSAEDYNHVLERRAWIILAYYLIDVKWRPRFFPVKDKISSSLVWLRFPGLPMELYDEETDEKRKHHWHSYQSG</sequence>
<name>A0ACC0CCU4_CATRO</name>
<evidence type="ECO:0000313" key="1">
    <source>
        <dbReference type="EMBL" id="KAI5682588.1"/>
    </source>
</evidence>
<organism evidence="1 2">
    <name type="scientific">Catharanthus roseus</name>
    <name type="common">Madagascar periwinkle</name>
    <name type="synonym">Vinca rosea</name>
    <dbReference type="NCBI Taxonomy" id="4058"/>
    <lineage>
        <taxon>Eukaryota</taxon>
        <taxon>Viridiplantae</taxon>
        <taxon>Streptophyta</taxon>
        <taxon>Embryophyta</taxon>
        <taxon>Tracheophyta</taxon>
        <taxon>Spermatophyta</taxon>
        <taxon>Magnoliopsida</taxon>
        <taxon>eudicotyledons</taxon>
        <taxon>Gunneridae</taxon>
        <taxon>Pentapetalae</taxon>
        <taxon>asterids</taxon>
        <taxon>lamiids</taxon>
        <taxon>Gentianales</taxon>
        <taxon>Apocynaceae</taxon>
        <taxon>Rauvolfioideae</taxon>
        <taxon>Vinceae</taxon>
        <taxon>Catharanthinae</taxon>
        <taxon>Catharanthus</taxon>
    </lineage>
</organism>
<protein>
    <submittedName>
        <fullName evidence="1">Uncharacterized protein</fullName>
    </submittedName>
</protein>
<dbReference type="EMBL" id="CM044701">
    <property type="protein sequence ID" value="KAI5682588.1"/>
    <property type="molecule type" value="Genomic_DNA"/>
</dbReference>
<dbReference type="Proteomes" id="UP001060085">
    <property type="component" value="Linkage Group LG01"/>
</dbReference>
<keyword evidence="2" id="KW-1185">Reference proteome</keyword>
<proteinExistence type="predicted"/>
<reference evidence="2" key="1">
    <citation type="journal article" date="2023" name="Nat. Plants">
        <title>Single-cell RNA sequencing provides a high-resolution roadmap for understanding the multicellular compartmentation of specialized metabolism.</title>
        <authorList>
            <person name="Sun S."/>
            <person name="Shen X."/>
            <person name="Li Y."/>
            <person name="Li Y."/>
            <person name="Wang S."/>
            <person name="Li R."/>
            <person name="Zhang H."/>
            <person name="Shen G."/>
            <person name="Guo B."/>
            <person name="Wei J."/>
            <person name="Xu J."/>
            <person name="St-Pierre B."/>
            <person name="Chen S."/>
            <person name="Sun C."/>
        </authorList>
    </citation>
    <scope>NUCLEOTIDE SEQUENCE [LARGE SCALE GENOMIC DNA]</scope>
</reference>
<evidence type="ECO:0000313" key="2">
    <source>
        <dbReference type="Proteomes" id="UP001060085"/>
    </source>
</evidence>